<dbReference type="PANTHER" id="PTHR34135:SF2">
    <property type="entry name" value="LYSOZYME"/>
    <property type="match status" value="1"/>
</dbReference>
<dbReference type="Pfam" id="PF01183">
    <property type="entry name" value="Glyco_hydro_25"/>
    <property type="match status" value="1"/>
</dbReference>
<dbReference type="GO" id="GO:0003796">
    <property type="term" value="F:lysozyme activity"/>
    <property type="evidence" value="ECO:0007669"/>
    <property type="project" value="InterPro"/>
</dbReference>
<keyword evidence="2" id="KW-0378">Hydrolase</keyword>
<dbReference type="Gene3D" id="3.20.20.80">
    <property type="entry name" value="Glycosidases"/>
    <property type="match status" value="1"/>
</dbReference>
<dbReference type="EMBL" id="MDDS01000019">
    <property type="protein sequence ID" value="ODP38108.1"/>
    <property type="molecule type" value="Genomic_DNA"/>
</dbReference>
<evidence type="ECO:0000256" key="1">
    <source>
        <dbReference type="ARBA" id="ARBA00010646"/>
    </source>
</evidence>
<dbReference type="AlphaFoldDB" id="A0A1E3LWL0"/>
<dbReference type="SMART" id="SM00641">
    <property type="entry name" value="Glyco_25"/>
    <property type="match status" value="1"/>
</dbReference>
<comment type="caution">
    <text evidence="4">The sequence shown here is derived from an EMBL/GenBank/DDBJ whole genome shotgun (WGS) entry which is preliminary data.</text>
</comment>
<dbReference type="Proteomes" id="UP000094487">
    <property type="component" value="Unassembled WGS sequence"/>
</dbReference>
<dbReference type="PANTHER" id="PTHR34135">
    <property type="entry name" value="LYSOZYME"/>
    <property type="match status" value="1"/>
</dbReference>
<comment type="similarity">
    <text evidence="1">Belongs to the glycosyl hydrolase 25 family.</text>
</comment>
<accession>A0A1E3LWL0</accession>
<evidence type="ECO:0000256" key="3">
    <source>
        <dbReference type="ARBA" id="ARBA00023295"/>
    </source>
</evidence>
<sequence>MKSLRILGGLALAIAVLSATGWGYAGGWTPPRADYAVQGIDISAESGAIDWAMVRARDVDFAYLRATIGADGRDPRFAEHWAAAADAGIRHGAIHVYSLCATGGAQGGAFAAAVPRDPSALPAAIDLDFHADCPARPARDVLLENLREAAALIETHSGKPVVLRVSADFEQRYGISEAIPRSIWAARDFMKPDYTARPWRMWQSNRFRRVDGIERAINWSVVAP</sequence>
<keyword evidence="5" id="KW-1185">Reference proteome</keyword>
<evidence type="ECO:0000256" key="2">
    <source>
        <dbReference type="ARBA" id="ARBA00022801"/>
    </source>
</evidence>
<evidence type="ECO:0000313" key="5">
    <source>
        <dbReference type="Proteomes" id="UP000094487"/>
    </source>
</evidence>
<evidence type="ECO:0008006" key="6">
    <source>
        <dbReference type="Google" id="ProtNLM"/>
    </source>
</evidence>
<dbReference type="GO" id="GO:0016998">
    <property type="term" value="P:cell wall macromolecule catabolic process"/>
    <property type="evidence" value="ECO:0007669"/>
    <property type="project" value="InterPro"/>
</dbReference>
<dbReference type="GO" id="GO:0009253">
    <property type="term" value="P:peptidoglycan catabolic process"/>
    <property type="evidence" value="ECO:0007669"/>
    <property type="project" value="InterPro"/>
</dbReference>
<dbReference type="PROSITE" id="PS51904">
    <property type="entry name" value="GLYCOSYL_HYDROL_F25_2"/>
    <property type="match status" value="1"/>
</dbReference>
<dbReference type="InterPro" id="IPR018077">
    <property type="entry name" value="Glyco_hydro_fam25_subgr"/>
</dbReference>
<name>A0A1E3LWL0_9SPHN</name>
<dbReference type="STRING" id="1888892.BFL28_15380"/>
<protein>
    <recommendedName>
        <fullName evidence="6">Glycosyl hydrolase</fullName>
    </recommendedName>
</protein>
<dbReference type="InterPro" id="IPR002053">
    <property type="entry name" value="Glyco_hydro_25"/>
</dbReference>
<dbReference type="SUPFAM" id="SSF51445">
    <property type="entry name" value="(Trans)glycosidases"/>
    <property type="match status" value="1"/>
</dbReference>
<dbReference type="GO" id="GO:0016052">
    <property type="term" value="P:carbohydrate catabolic process"/>
    <property type="evidence" value="ECO:0007669"/>
    <property type="project" value="TreeGrafter"/>
</dbReference>
<evidence type="ECO:0000313" key="4">
    <source>
        <dbReference type="EMBL" id="ODP38108.1"/>
    </source>
</evidence>
<dbReference type="RefSeq" id="WP_069320155.1">
    <property type="nucleotide sequence ID" value="NZ_MDDS01000019.1"/>
</dbReference>
<gene>
    <name evidence="4" type="ORF">BFL28_15380</name>
</gene>
<proteinExistence type="inferred from homology"/>
<reference evidence="4 5" key="1">
    <citation type="submission" date="2016-08" db="EMBL/GenBank/DDBJ databases">
        <title>Draft genome of the agarase producing Sphingomonas sp. MCT13.</title>
        <authorList>
            <person name="D'Andrea M.M."/>
            <person name="Rossolini G.M."/>
            <person name="Thaller M.C."/>
        </authorList>
    </citation>
    <scope>NUCLEOTIDE SEQUENCE [LARGE SCALE GENOMIC DNA]</scope>
    <source>
        <strain evidence="4 5">MCT13</strain>
    </source>
</reference>
<dbReference type="InterPro" id="IPR017853">
    <property type="entry name" value="GH"/>
</dbReference>
<keyword evidence="3" id="KW-0326">Glycosidase</keyword>
<organism evidence="4 5">
    <name type="scientific">Sphingomonas turrisvirgatae</name>
    <dbReference type="NCBI Taxonomy" id="1888892"/>
    <lineage>
        <taxon>Bacteria</taxon>
        <taxon>Pseudomonadati</taxon>
        <taxon>Pseudomonadota</taxon>
        <taxon>Alphaproteobacteria</taxon>
        <taxon>Sphingomonadales</taxon>
        <taxon>Sphingomonadaceae</taxon>
        <taxon>Sphingomonas</taxon>
    </lineage>
</organism>
<dbReference type="OrthoDB" id="9798192at2"/>